<evidence type="ECO:0000313" key="1">
    <source>
        <dbReference type="EMBL" id="TFY63387.1"/>
    </source>
</evidence>
<dbReference type="Proteomes" id="UP000298327">
    <property type="component" value="Unassembled WGS sequence"/>
</dbReference>
<accession>A0A4Y9YNZ7</accession>
<dbReference type="Gene3D" id="3.30.710.10">
    <property type="entry name" value="Potassium Channel Kv1.1, Chain A"/>
    <property type="match status" value="1"/>
</dbReference>
<gene>
    <name evidence="1" type="ORF">EVG20_g6331</name>
</gene>
<evidence type="ECO:0000313" key="2">
    <source>
        <dbReference type="Proteomes" id="UP000298327"/>
    </source>
</evidence>
<reference evidence="1 2" key="1">
    <citation type="submission" date="2019-02" db="EMBL/GenBank/DDBJ databases">
        <title>Genome sequencing of the rare red list fungi Dentipellis fragilis.</title>
        <authorList>
            <person name="Buettner E."/>
            <person name="Kellner H."/>
        </authorList>
    </citation>
    <scope>NUCLEOTIDE SEQUENCE [LARGE SCALE GENOMIC DNA]</scope>
    <source>
        <strain evidence="1 2">DSM 105465</strain>
    </source>
</reference>
<dbReference type="SUPFAM" id="SSF54695">
    <property type="entry name" value="POZ domain"/>
    <property type="match status" value="1"/>
</dbReference>
<protein>
    <submittedName>
        <fullName evidence="1">Uncharacterized protein</fullName>
    </submittedName>
</protein>
<dbReference type="OrthoDB" id="3238622at2759"/>
<comment type="caution">
    <text evidence="1">The sequence shown here is derived from an EMBL/GenBank/DDBJ whole genome shotgun (WGS) entry which is preliminary data.</text>
</comment>
<proteinExistence type="predicted"/>
<organism evidence="1 2">
    <name type="scientific">Dentipellis fragilis</name>
    <dbReference type="NCBI Taxonomy" id="205917"/>
    <lineage>
        <taxon>Eukaryota</taxon>
        <taxon>Fungi</taxon>
        <taxon>Dikarya</taxon>
        <taxon>Basidiomycota</taxon>
        <taxon>Agaricomycotina</taxon>
        <taxon>Agaricomycetes</taxon>
        <taxon>Russulales</taxon>
        <taxon>Hericiaceae</taxon>
        <taxon>Dentipellis</taxon>
    </lineage>
</organism>
<dbReference type="EMBL" id="SEOQ01000418">
    <property type="protein sequence ID" value="TFY63387.1"/>
    <property type="molecule type" value="Genomic_DNA"/>
</dbReference>
<dbReference type="InterPro" id="IPR011333">
    <property type="entry name" value="SKP1/BTB/POZ_sf"/>
</dbReference>
<name>A0A4Y9YNZ7_9AGAM</name>
<sequence length="303" mass="34081">MQAENNSQPSSSQSTSSFHPLFAFDADVVLGSKDGVLFRVPSTTLRMTSSWFRTMFTLPQTLPPTPPANLSAPDAPDVINLDEDSRTLEHLFRMICGLTIPELDSWDTVEPLLYAAEKYDMPGPQSIVRALLRTKPFLDAPLRLYAAACRYEWDAEARLAATLTLSLDLHAAEYRGALLKLKTPALLALYDLHHERRELFRARLSQPPFLTDMQMTDSYARCTRCGEPVDYVAWRELKYVMVLEIDRRPVGDTIREGLDEWPAARACWAAKCKKPVCGSAVYDKPSTTRAIKEALESLPNTIQ</sequence>
<dbReference type="STRING" id="205917.A0A4Y9YNZ7"/>
<keyword evidence="2" id="KW-1185">Reference proteome</keyword>
<feature type="non-terminal residue" evidence="1">
    <location>
        <position position="303"/>
    </location>
</feature>
<dbReference type="AlphaFoldDB" id="A0A4Y9YNZ7"/>